<dbReference type="AlphaFoldDB" id="A0A212T670"/>
<dbReference type="EMBL" id="FYEX01000001">
    <property type="protein sequence ID" value="SNC61542.1"/>
    <property type="molecule type" value="Genomic_DNA"/>
</dbReference>
<keyword evidence="7" id="KW-1185">Reference proteome</keyword>
<feature type="transmembrane region" description="Helical" evidence="5">
    <location>
        <begin position="180"/>
        <end position="203"/>
    </location>
</feature>
<keyword evidence="4 5" id="KW-0472">Membrane</keyword>
<dbReference type="Proteomes" id="UP000197215">
    <property type="component" value="Unassembled WGS sequence"/>
</dbReference>
<dbReference type="GO" id="GO:0005886">
    <property type="term" value="C:plasma membrane"/>
    <property type="evidence" value="ECO:0007669"/>
    <property type="project" value="UniProtKB-SubCell"/>
</dbReference>
<evidence type="ECO:0000256" key="5">
    <source>
        <dbReference type="RuleBase" id="RU363041"/>
    </source>
</evidence>
<dbReference type="InterPro" id="IPR002781">
    <property type="entry name" value="TM_pro_TauE-like"/>
</dbReference>
<feature type="transmembrane region" description="Helical" evidence="5">
    <location>
        <begin position="108"/>
        <end position="126"/>
    </location>
</feature>
<feature type="transmembrane region" description="Helical" evidence="5">
    <location>
        <begin position="6"/>
        <end position="36"/>
    </location>
</feature>
<proteinExistence type="inferred from homology"/>
<feature type="transmembrane region" description="Helical" evidence="5">
    <location>
        <begin position="215"/>
        <end position="238"/>
    </location>
</feature>
<evidence type="ECO:0000256" key="2">
    <source>
        <dbReference type="ARBA" id="ARBA00022692"/>
    </source>
</evidence>
<dbReference type="PANTHER" id="PTHR43483">
    <property type="entry name" value="MEMBRANE TRANSPORTER PROTEIN HI_0806-RELATED"/>
    <property type="match status" value="1"/>
</dbReference>
<gene>
    <name evidence="6" type="ORF">SAMN06295916_0495</name>
</gene>
<keyword evidence="3 5" id="KW-1133">Transmembrane helix</keyword>
<feature type="transmembrane region" description="Helical" evidence="5">
    <location>
        <begin position="250"/>
        <end position="272"/>
    </location>
</feature>
<dbReference type="OrthoDB" id="457670at2"/>
<accession>A0A212T670</accession>
<feature type="transmembrane region" description="Helical" evidence="5">
    <location>
        <begin position="146"/>
        <end position="168"/>
    </location>
</feature>
<keyword evidence="5" id="KW-1003">Cell membrane</keyword>
<dbReference type="RefSeq" id="WP_088812398.1">
    <property type="nucleotide sequence ID" value="NZ_FYEX01000001.1"/>
</dbReference>
<organism evidence="6 7">
    <name type="scientific">Polynucleobacter victoriensis</name>
    <dbReference type="NCBI Taxonomy" id="2049319"/>
    <lineage>
        <taxon>Bacteria</taxon>
        <taxon>Pseudomonadati</taxon>
        <taxon>Pseudomonadota</taxon>
        <taxon>Betaproteobacteria</taxon>
        <taxon>Burkholderiales</taxon>
        <taxon>Burkholderiaceae</taxon>
        <taxon>Polynucleobacter</taxon>
    </lineage>
</organism>
<evidence type="ECO:0000313" key="6">
    <source>
        <dbReference type="EMBL" id="SNC61542.1"/>
    </source>
</evidence>
<comment type="subcellular location">
    <subcellularLocation>
        <location evidence="5">Cell membrane</location>
        <topology evidence="5">Multi-pass membrane protein</topology>
    </subcellularLocation>
    <subcellularLocation>
        <location evidence="1">Membrane</location>
        <topology evidence="1">Multi-pass membrane protein</topology>
    </subcellularLocation>
</comment>
<feature type="transmembrane region" description="Helical" evidence="5">
    <location>
        <begin position="78"/>
        <end position="96"/>
    </location>
</feature>
<evidence type="ECO:0000256" key="1">
    <source>
        <dbReference type="ARBA" id="ARBA00004141"/>
    </source>
</evidence>
<dbReference type="PANTHER" id="PTHR43483:SF3">
    <property type="entry name" value="MEMBRANE TRANSPORTER PROTEIN HI_0806-RELATED"/>
    <property type="match status" value="1"/>
</dbReference>
<dbReference type="Pfam" id="PF01925">
    <property type="entry name" value="TauE"/>
    <property type="match status" value="1"/>
</dbReference>
<sequence length="273" mass="28334">MTLVQVGALAVLGSFTGFAAGLLGIGGGMIMVPFLTFLFTMYGFPAEVVVHVAIATSMATILFTSLSSVRAHHKRGAVRWDIVITLVPGILIGGLLGGGKLFAMLKTAWLSLIFASFVGFSAYQMLMNKKPKPSRTLPGKVGMFGAGSFIGFLSSLVGAGGGFVSVPFMTWCNITMHNAVATSAALGFPIALASAIGYIISGYGNPNLPVGSLGYVYLPALASIAVASVLTAPLGAKVAHQLNVAQLKRVFALVLFCLAAYMLNKGLISFGLY</sequence>
<keyword evidence="2 5" id="KW-0812">Transmembrane</keyword>
<protein>
    <recommendedName>
        <fullName evidence="5">Probable membrane transporter protein</fullName>
    </recommendedName>
</protein>
<comment type="similarity">
    <text evidence="5">Belongs to the 4-toluene sulfonate uptake permease (TSUP) (TC 2.A.102) family.</text>
</comment>
<evidence type="ECO:0000256" key="4">
    <source>
        <dbReference type="ARBA" id="ARBA00023136"/>
    </source>
</evidence>
<name>A0A212T670_9BURK</name>
<evidence type="ECO:0000256" key="3">
    <source>
        <dbReference type="ARBA" id="ARBA00022989"/>
    </source>
</evidence>
<evidence type="ECO:0000313" key="7">
    <source>
        <dbReference type="Proteomes" id="UP000197215"/>
    </source>
</evidence>
<feature type="transmembrane region" description="Helical" evidence="5">
    <location>
        <begin position="48"/>
        <end position="66"/>
    </location>
</feature>
<reference evidence="6 7" key="1">
    <citation type="submission" date="2017-06" db="EMBL/GenBank/DDBJ databases">
        <authorList>
            <person name="Kim H.J."/>
            <person name="Triplett B.A."/>
        </authorList>
    </citation>
    <scope>NUCLEOTIDE SEQUENCE [LARGE SCALE GENOMIC DNA]</scope>
    <source>
        <strain evidence="6 7">MWH-VicM1</strain>
    </source>
</reference>